<keyword evidence="2" id="KW-1185">Reference proteome</keyword>
<sequence>MSNRSGYPVEAEQDFAGNEFVSKFKLGLGVYEAIEACAMEKPGAFNFEVGQLAELRSFEEGFRGAWFRCKIKDILLKQNKILPEYYDYDLEEL</sequence>
<gene>
    <name evidence="1" type="ORF">L1987_19079</name>
</gene>
<comment type="caution">
    <text evidence="1">The sequence shown here is derived from an EMBL/GenBank/DDBJ whole genome shotgun (WGS) entry which is preliminary data.</text>
</comment>
<organism evidence="1 2">
    <name type="scientific">Smallanthus sonchifolius</name>
    <dbReference type="NCBI Taxonomy" id="185202"/>
    <lineage>
        <taxon>Eukaryota</taxon>
        <taxon>Viridiplantae</taxon>
        <taxon>Streptophyta</taxon>
        <taxon>Embryophyta</taxon>
        <taxon>Tracheophyta</taxon>
        <taxon>Spermatophyta</taxon>
        <taxon>Magnoliopsida</taxon>
        <taxon>eudicotyledons</taxon>
        <taxon>Gunneridae</taxon>
        <taxon>Pentapetalae</taxon>
        <taxon>asterids</taxon>
        <taxon>campanulids</taxon>
        <taxon>Asterales</taxon>
        <taxon>Asteraceae</taxon>
        <taxon>Asteroideae</taxon>
        <taxon>Heliantheae alliance</taxon>
        <taxon>Millerieae</taxon>
        <taxon>Smallanthus</taxon>
    </lineage>
</organism>
<reference evidence="1 2" key="2">
    <citation type="journal article" date="2022" name="Mol. Ecol. Resour.">
        <title>The genomes of chicory, endive, great burdock and yacon provide insights into Asteraceae paleo-polyploidization history and plant inulin production.</title>
        <authorList>
            <person name="Fan W."/>
            <person name="Wang S."/>
            <person name="Wang H."/>
            <person name="Wang A."/>
            <person name="Jiang F."/>
            <person name="Liu H."/>
            <person name="Zhao H."/>
            <person name="Xu D."/>
            <person name="Zhang Y."/>
        </authorList>
    </citation>
    <scope>NUCLEOTIDE SEQUENCE [LARGE SCALE GENOMIC DNA]</scope>
    <source>
        <strain evidence="2">cv. Yunnan</strain>
        <tissue evidence="1">Leaves</tissue>
    </source>
</reference>
<evidence type="ECO:0000313" key="2">
    <source>
        <dbReference type="Proteomes" id="UP001056120"/>
    </source>
</evidence>
<protein>
    <submittedName>
        <fullName evidence="1">Uncharacterized protein</fullName>
    </submittedName>
</protein>
<dbReference type="EMBL" id="CM042023">
    <property type="protein sequence ID" value="KAI3814328.1"/>
    <property type="molecule type" value="Genomic_DNA"/>
</dbReference>
<reference evidence="2" key="1">
    <citation type="journal article" date="2022" name="Mol. Ecol. Resour.">
        <title>The genomes of chicory, endive, great burdock and yacon provide insights into Asteraceae palaeo-polyploidization history and plant inulin production.</title>
        <authorList>
            <person name="Fan W."/>
            <person name="Wang S."/>
            <person name="Wang H."/>
            <person name="Wang A."/>
            <person name="Jiang F."/>
            <person name="Liu H."/>
            <person name="Zhao H."/>
            <person name="Xu D."/>
            <person name="Zhang Y."/>
        </authorList>
    </citation>
    <scope>NUCLEOTIDE SEQUENCE [LARGE SCALE GENOMIC DNA]</scope>
    <source>
        <strain evidence="2">cv. Yunnan</strain>
    </source>
</reference>
<accession>A0ACB9J1H8</accession>
<dbReference type="Proteomes" id="UP001056120">
    <property type="component" value="Linkage Group LG06"/>
</dbReference>
<name>A0ACB9J1H8_9ASTR</name>
<evidence type="ECO:0000313" key="1">
    <source>
        <dbReference type="EMBL" id="KAI3814328.1"/>
    </source>
</evidence>
<proteinExistence type="predicted"/>